<dbReference type="EMBL" id="WMIG01000004">
    <property type="protein sequence ID" value="MTH59808.1"/>
    <property type="molecule type" value="Genomic_DNA"/>
</dbReference>
<dbReference type="Gene3D" id="2.40.30.170">
    <property type="match status" value="1"/>
</dbReference>
<dbReference type="Gene3D" id="2.40.420.20">
    <property type="match status" value="1"/>
</dbReference>
<dbReference type="InterPro" id="IPR058627">
    <property type="entry name" value="MdtA-like_C"/>
</dbReference>
<dbReference type="SUPFAM" id="SSF111369">
    <property type="entry name" value="HlyD-like secretion proteins"/>
    <property type="match status" value="1"/>
</dbReference>
<gene>
    <name evidence="8" type="ORF">GL300_11375</name>
</gene>
<dbReference type="PANTHER" id="PTHR30469:SF15">
    <property type="entry name" value="HLYD FAMILY OF SECRETION PROTEINS"/>
    <property type="match status" value="1"/>
</dbReference>
<feature type="domain" description="Multidrug resistance protein MdtA-like C-terminal permuted SH3" evidence="7">
    <location>
        <begin position="309"/>
        <end position="363"/>
    </location>
</feature>
<evidence type="ECO:0000313" key="8">
    <source>
        <dbReference type="EMBL" id="MTH59808.1"/>
    </source>
</evidence>
<protein>
    <submittedName>
        <fullName evidence="8">Efflux RND transporter periplasmic adaptor subunit</fullName>
    </submittedName>
</protein>
<dbReference type="InterPro" id="IPR006143">
    <property type="entry name" value="RND_pump_MFP"/>
</dbReference>
<dbReference type="AlphaFoldDB" id="A0A844HLB7"/>
<evidence type="ECO:0000256" key="2">
    <source>
        <dbReference type="ARBA" id="ARBA00009477"/>
    </source>
</evidence>
<evidence type="ECO:0000259" key="6">
    <source>
        <dbReference type="Pfam" id="PF25954"/>
    </source>
</evidence>
<dbReference type="Gene3D" id="1.10.287.470">
    <property type="entry name" value="Helix hairpin bin"/>
    <property type="match status" value="1"/>
</dbReference>
<name>A0A844HLB7_9RHOB</name>
<comment type="caution">
    <text evidence="8">The sequence shown here is derived from an EMBL/GenBank/DDBJ whole genome shotgun (WGS) entry which is preliminary data.</text>
</comment>
<dbReference type="GO" id="GO:1990281">
    <property type="term" value="C:efflux pump complex"/>
    <property type="evidence" value="ECO:0007669"/>
    <property type="project" value="TreeGrafter"/>
</dbReference>
<sequence>MMIGIGLSHMPLPLAAEANEADAAVVSKEIPVVTAAKAKRETIEARVPVTGSLVAREPVQIHASVSGYEIREIHAEIGDRVKAGDVLVVLDDESLTAQVAQATAEFERATASVSQAESQIASSKATLVQAQSQLERTVALRKSGNTAQSVLDEVIATEASARASAQSSLDGLAVAKAQLAQSAAARRIAELNLRHTRILAPVDGVIATRNAEIGALSGQGGDPMFIMIARGEVELAADVIETALVQIEPGDEVEVQLTGQGMIKGKVRLVPAVIDPVTRLGRARISLPSDPRLRIGLFASGWVITDRRDAVTVPAGAVLADDQGERVQIVKDGVVQTRAIRAGLVWQGKREILEGLQPGDEVIARAGAFFRDGDPIRVLPAKDAAE</sequence>
<dbReference type="NCBIfam" id="TIGR01730">
    <property type="entry name" value="RND_mfp"/>
    <property type="match status" value="1"/>
</dbReference>
<evidence type="ECO:0000256" key="1">
    <source>
        <dbReference type="ARBA" id="ARBA00004196"/>
    </source>
</evidence>
<feature type="domain" description="Multidrug resistance protein MdtA-like barrel-sandwich hybrid" evidence="5">
    <location>
        <begin position="59"/>
        <end position="220"/>
    </location>
</feature>
<dbReference type="Pfam" id="PF25917">
    <property type="entry name" value="BSH_RND"/>
    <property type="match status" value="1"/>
</dbReference>
<dbReference type="Pfam" id="PF25967">
    <property type="entry name" value="RND-MFP_C"/>
    <property type="match status" value="1"/>
</dbReference>
<reference evidence="8 9" key="1">
    <citation type="submission" date="2019-11" db="EMBL/GenBank/DDBJ databases">
        <authorList>
            <person name="Dong K."/>
        </authorList>
    </citation>
    <scope>NUCLEOTIDE SEQUENCE [LARGE SCALE GENOMIC DNA]</scope>
    <source>
        <strain evidence="8 9">NBRC 112902</strain>
    </source>
</reference>
<evidence type="ECO:0000256" key="3">
    <source>
        <dbReference type="ARBA" id="ARBA00022448"/>
    </source>
</evidence>
<evidence type="ECO:0000259" key="5">
    <source>
        <dbReference type="Pfam" id="PF25917"/>
    </source>
</evidence>
<dbReference type="Pfam" id="PF25954">
    <property type="entry name" value="Beta-barrel_RND_2"/>
    <property type="match status" value="1"/>
</dbReference>
<comment type="subcellular location">
    <subcellularLocation>
        <location evidence="1">Cell envelope</location>
    </subcellularLocation>
</comment>
<evidence type="ECO:0000313" key="9">
    <source>
        <dbReference type="Proteomes" id="UP000449846"/>
    </source>
</evidence>
<feature type="domain" description="CusB-like beta-barrel" evidence="6">
    <location>
        <begin position="235"/>
        <end position="300"/>
    </location>
</feature>
<dbReference type="GO" id="GO:0015562">
    <property type="term" value="F:efflux transmembrane transporter activity"/>
    <property type="evidence" value="ECO:0007669"/>
    <property type="project" value="TreeGrafter"/>
</dbReference>
<feature type="coiled-coil region" evidence="4">
    <location>
        <begin position="99"/>
        <end position="133"/>
    </location>
</feature>
<dbReference type="InterPro" id="IPR058792">
    <property type="entry name" value="Beta-barrel_RND_2"/>
</dbReference>
<accession>A0A844HLB7</accession>
<evidence type="ECO:0000259" key="7">
    <source>
        <dbReference type="Pfam" id="PF25967"/>
    </source>
</evidence>
<dbReference type="PANTHER" id="PTHR30469">
    <property type="entry name" value="MULTIDRUG RESISTANCE PROTEIN MDTA"/>
    <property type="match status" value="1"/>
</dbReference>
<organism evidence="8 9">
    <name type="scientific">Paracoccus litorisediminis</name>
    <dbReference type="NCBI Taxonomy" id="2006130"/>
    <lineage>
        <taxon>Bacteria</taxon>
        <taxon>Pseudomonadati</taxon>
        <taxon>Pseudomonadota</taxon>
        <taxon>Alphaproteobacteria</taxon>
        <taxon>Rhodobacterales</taxon>
        <taxon>Paracoccaceae</taxon>
        <taxon>Paracoccus</taxon>
    </lineage>
</organism>
<keyword evidence="4" id="KW-0175">Coiled coil</keyword>
<keyword evidence="9" id="KW-1185">Reference proteome</keyword>
<dbReference type="InterPro" id="IPR058625">
    <property type="entry name" value="MdtA-like_BSH"/>
</dbReference>
<dbReference type="Proteomes" id="UP000449846">
    <property type="component" value="Unassembled WGS sequence"/>
</dbReference>
<proteinExistence type="inferred from homology"/>
<dbReference type="OrthoDB" id="7422354at2"/>
<comment type="similarity">
    <text evidence="2">Belongs to the membrane fusion protein (MFP) (TC 8.A.1) family.</text>
</comment>
<dbReference type="Gene3D" id="2.40.50.100">
    <property type="match status" value="1"/>
</dbReference>
<keyword evidence="3" id="KW-0813">Transport</keyword>
<evidence type="ECO:0000256" key="4">
    <source>
        <dbReference type="SAM" id="Coils"/>
    </source>
</evidence>